<dbReference type="PANTHER" id="PTHR46825">
    <property type="entry name" value="D-ALANYL-D-ALANINE-CARBOXYPEPTIDASE/ENDOPEPTIDASE AMPH"/>
    <property type="match status" value="1"/>
</dbReference>
<dbReference type="EMBL" id="CP015614">
    <property type="protein sequence ID" value="ANF53989.1"/>
    <property type="molecule type" value="Genomic_DNA"/>
</dbReference>
<reference evidence="3 4" key="1">
    <citation type="journal article" date="2014" name="Genome Announc.">
        <title>Genome Sequence of a Promising Hydrogen-Producing Facultative Anaerobic Bacterium, Brevundimonas naejangsanensis Strain B1.</title>
        <authorList>
            <person name="Su H."/>
            <person name="Zhang T."/>
            <person name="Bao M."/>
            <person name="Jiang Y."/>
            <person name="Wang Y."/>
            <person name="Tan T."/>
        </authorList>
    </citation>
    <scope>NUCLEOTIDE SEQUENCE [LARGE SCALE GENOMIC DNA]</scope>
    <source>
        <strain evidence="3 4">B1</strain>
    </source>
</reference>
<protein>
    <submittedName>
        <fullName evidence="3">Serine hydrolase</fullName>
    </submittedName>
</protein>
<dbReference type="InterPro" id="IPR001466">
    <property type="entry name" value="Beta-lactam-related"/>
</dbReference>
<gene>
    <name evidence="3" type="ORF">DA69_04035</name>
</gene>
<keyword evidence="1" id="KW-0732">Signal</keyword>
<evidence type="ECO:0000313" key="3">
    <source>
        <dbReference type="EMBL" id="ANF53989.1"/>
    </source>
</evidence>
<dbReference type="eggNOG" id="COG1680">
    <property type="taxonomic scope" value="Bacteria"/>
</dbReference>
<dbReference type="STRING" id="588932.DA69_04035"/>
<dbReference type="KEGG" id="bne:DA69_04035"/>
<accession>A0A172Y440</accession>
<keyword evidence="4" id="KW-1185">Reference proteome</keyword>
<feature type="domain" description="Beta-lactamase-related" evidence="2">
    <location>
        <begin position="46"/>
        <end position="343"/>
    </location>
</feature>
<dbReference type="OrthoDB" id="5377981at2"/>
<proteinExistence type="predicted"/>
<organism evidence="3 4">
    <name type="scientific">Brevundimonas naejangsanensis</name>
    <dbReference type="NCBI Taxonomy" id="588932"/>
    <lineage>
        <taxon>Bacteria</taxon>
        <taxon>Pseudomonadati</taxon>
        <taxon>Pseudomonadota</taxon>
        <taxon>Alphaproteobacteria</taxon>
        <taxon>Caulobacterales</taxon>
        <taxon>Caulobacteraceae</taxon>
        <taxon>Brevundimonas</taxon>
    </lineage>
</organism>
<evidence type="ECO:0000259" key="2">
    <source>
        <dbReference type="Pfam" id="PF00144"/>
    </source>
</evidence>
<dbReference type="InterPro" id="IPR050491">
    <property type="entry name" value="AmpC-like"/>
</dbReference>
<dbReference type="Pfam" id="PF00144">
    <property type="entry name" value="Beta-lactamase"/>
    <property type="match status" value="1"/>
</dbReference>
<dbReference type="GO" id="GO:0016787">
    <property type="term" value="F:hydrolase activity"/>
    <property type="evidence" value="ECO:0007669"/>
    <property type="project" value="UniProtKB-KW"/>
</dbReference>
<dbReference type="AlphaFoldDB" id="A0A172Y440"/>
<evidence type="ECO:0000256" key="1">
    <source>
        <dbReference type="SAM" id="SignalP"/>
    </source>
</evidence>
<keyword evidence="3" id="KW-0378">Hydrolase</keyword>
<dbReference type="InterPro" id="IPR012338">
    <property type="entry name" value="Beta-lactam/transpept-like"/>
</dbReference>
<dbReference type="PANTHER" id="PTHR46825:SF7">
    <property type="entry name" value="D-ALANYL-D-ALANINE CARBOXYPEPTIDASE"/>
    <property type="match status" value="1"/>
</dbReference>
<dbReference type="Gene3D" id="3.40.710.10">
    <property type="entry name" value="DD-peptidase/beta-lactamase superfamily"/>
    <property type="match status" value="1"/>
</dbReference>
<sequence>MSLAVLAAATLLTASPAEAELQAAVAALPRSSAVHLEGRCLPQGRGAAVGLADADAGRPMTVDTPLRIASNTKTFTAATALRLWEQELLDLEAPIAGLIDPQLDALLRARGYDTGRITVRHLLTHSAGLYDHGSDPRFTQTLFGDPERRWSREDLVRLSMSYAGPQGAPGEKFLYSDTGYILLGDMIERITGQSLAAAVRDQLSLDRLGLASTWWEIMEPQPETAPDRARQFLGEREATGIDASMDLYGGGGLVMSARDMARFMAALFEGRVFARPETLAEMTRPGAHPGGDYYRMGLMAYGEGQAQAYWHSGFWGTVAYYSPGKGVAVAGVTVNQDGYRALDKQVQAQIDGFTPAVPCPGGMGR</sequence>
<feature type="chain" id="PRO_5008004237" evidence="1">
    <location>
        <begin position="20"/>
        <end position="365"/>
    </location>
</feature>
<feature type="signal peptide" evidence="1">
    <location>
        <begin position="1"/>
        <end position="19"/>
    </location>
</feature>
<name>A0A172Y440_9CAUL</name>
<evidence type="ECO:0000313" key="4">
    <source>
        <dbReference type="Proteomes" id="UP000077603"/>
    </source>
</evidence>
<dbReference type="SUPFAM" id="SSF56601">
    <property type="entry name" value="beta-lactamase/transpeptidase-like"/>
    <property type="match status" value="1"/>
</dbReference>
<dbReference type="RefSeq" id="WP_025977346.1">
    <property type="nucleotide sequence ID" value="NZ_CP015614.1"/>
</dbReference>
<dbReference type="Proteomes" id="UP000077603">
    <property type="component" value="Chromosome"/>
</dbReference>